<dbReference type="SUPFAM" id="SSF46689">
    <property type="entry name" value="Homeodomain-like"/>
    <property type="match status" value="2"/>
</dbReference>
<feature type="domain" description="HTH araC/xylS-type" evidence="4">
    <location>
        <begin position="12"/>
        <end position="115"/>
    </location>
</feature>
<comment type="caution">
    <text evidence="5">The sequence shown here is derived from an EMBL/GenBank/DDBJ whole genome shotgun (WGS) entry which is preliminary data.</text>
</comment>
<dbReference type="PROSITE" id="PS00041">
    <property type="entry name" value="HTH_ARAC_FAMILY_1"/>
    <property type="match status" value="1"/>
</dbReference>
<dbReference type="Proteomes" id="UP001526430">
    <property type="component" value="Unassembled WGS sequence"/>
</dbReference>
<dbReference type="PANTHER" id="PTHR47893">
    <property type="entry name" value="REGULATORY PROTEIN PCHR"/>
    <property type="match status" value="1"/>
</dbReference>
<evidence type="ECO:0000313" key="6">
    <source>
        <dbReference type="Proteomes" id="UP001526430"/>
    </source>
</evidence>
<dbReference type="InterPro" id="IPR053142">
    <property type="entry name" value="PchR_regulatory_protein"/>
</dbReference>
<organism evidence="5 6">
    <name type="scientific">Sabulicella glaciei</name>
    <dbReference type="NCBI Taxonomy" id="2984948"/>
    <lineage>
        <taxon>Bacteria</taxon>
        <taxon>Pseudomonadati</taxon>
        <taxon>Pseudomonadota</taxon>
        <taxon>Alphaproteobacteria</taxon>
        <taxon>Acetobacterales</taxon>
        <taxon>Acetobacteraceae</taxon>
        <taxon>Sabulicella</taxon>
    </lineage>
</organism>
<reference evidence="5 6" key="1">
    <citation type="submission" date="2022-10" db="EMBL/GenBank/DDBJ databases">
        <title>Roseococcus glaciei nov., sp. nov., isolated from glacier.</title>
        <authorList>
            <person name="Liu Q."/>
            <person name="Xin Y.-H."/>
        </authorList>
    </citation>
    <scope>NUCLEOTIDE SEQUENCE [LARGE SCALE GENOMIC DNA]</scope>
    <source>
        <strain evidence="5 6">MDT2-1-1</strain>
    </source>
</reference>
<protein>
    <submittedName>
        <fullName evidence="5">Helix-turn-helix transcriptional regulator</fullName>
    </submittedName>
</protein>
<dbReference type="InterPro" id="IPR009057">
    <property type="entry name" value="Homeodomain-like_sf"/>
</dbReference>
<evidence type="ECO:0000313" key="5">
    <source>
        <dbReference type="EMBL" id="MCW8088466.1"/>
    </source>
</evidence>
<keyword evidence="1" id="KW-0805">Transcription regulation</keyword>
<dbReference type="InterPro" id="IPR018060">
    <property type="entry name" value="HTH_AraC"/>
</dbReference>
<dbReference type="InterPro" id="IPR018062">
    <property type="entry name" value="HTH_AraC-typ_CS"/>
</dbReference>
<evidence type="ECO:0000256" key="2">
    <source>
        <dbReference type="ARBA" id="ARBA00023125"/>
    </source>
</evidence>
<dbReference type="Pfam" id="PF12833">
    <property type="entry name" value="HTH_18"/>
    <property type="match status" value="1"/>
</dbReference>
<gene>
    <name evidence="5" type="ORF">OF850_23080</name>
</gene>
<sequence>MTIAITRDRCVRRAMEAAEAALARNPAATPTLSDLAEASGVSPRTLQRRFACVLGRSPHSIVRQLRLAAARQSLRTGQATSVIDAALRHGFEHPGHFAAAYARAFGEAPSATLRTTRHERPASPAAPPSLQIVLRPLRAATPDDAARALGSG</sequence>
<evidence type="ECO:0000256" key="3">
    <source>
        <dbReference type="ARBA" id="ARBA00023163"/>
    </source>
</evidence>
<dbReference type="Gene3D" id="1.10.10.60">
    <property type="entry name" value="Homeodomain-like"/>
    <property type="match status" value="1"/>
</dbReference>
<evidence type="ECO:0000256" key="1">
    <source>
        <dbReference type="ARBA" id="ARBA00023015"/>
    </source>
</evidence>
<dbReference type="RefSeq" id="WP_301592721.1">
    <property type="nucleotide sequence ID" value="NZ_JAPFQI010000040.1"/>
</dbReference>
<proteinExistence type="predicted"/>
<dbReference type="PROSITE" id="PS01124">
    <property type="entry name" value="HTH_ARAC_FAMILY_2"/>
    <property type="match status" value="1"/>
</dbReference>
<dbReference type="PANTHER" id="PTHR47893:SF1">
    <property type="entry name" value="REGULATORY PROTEIN PCHR"/>
    <property type="match status" value="1"/>
</dbReference>
<keyword evidence="3" id="KW-0804">Transcription</keyword>
<accession>A0ABT3P234</accession>
<keyword evidence="6" id="KW-1185">Reference proteome</keyword>
<dbReference type="EMBL" id="JAPFQI010000040">
    <property type="protein sequence ID" value="MCW8088466.1"/>
    <property type="molecule type" value="Genomic_DNA"/>
</dbReference>
<keyword evidence="2" id="KW-0238">DNA-binding</keyword>
<name>A0ABT3P234_9PROT</name>
<dbReference type="SMART" id="SM00342">
    <property type="entry name" value="HTH_ARAC"/>
    <property type="match status" value="1"/>
</dbReference>
<evidence type="ECO:0000259" key="4">
    <source>
        <dbReference type="PROSITE" id="PS01124"/>
    </source>
</evidence>